<evidence type="ECO:0000256" key="1">
    <source>
        <dbReference type="SAM" id="MobiDB-lite"/>
    </source>
</evidence>
<dbReference type="InterPro" id="IPR029046">
    <property type="entry name" value="LolA/LolB/LppX"/>
</dbReference>
<feature type="region of interest" description="Disordered" evidence="1">
    <location>
        <begin position="206"/>
        <end position="335"/>
    </location>
</feature>
<feature type="compositionally biased region" description="Polar residues" evidence="1">
    <location>
        <begin position="302"/>
        <end position="316"/>
    </location>
</feature>
<dbReference type="Pfam" id="PF14285">
    <property type="entry name" value="DUF4367"/>
    <property type="match status" value="1"/>
</dbReference>
<dbReference type="InterPro" id="IPR052944">
    <property type="entry name" value="Sporulation_related"/>
</dbReference>
<name>A0A6C0G482_9BACL</name>
<proteinExistence type="predicted"/>
<dbReference type="RefSeq" id="WP_162359353.1">
    <property type="nucleotide sequence ID" value="NZ_CP048209.1"/>
</dbReference>
<reference evidence="4 5" key="1">
    <citation type="submission" date="2020-01" db="EMBL/GenBank/DDBJ databases">
        <title>Paenibacillus sp. nov., isolated from tomato rhizosphere.</title>
        <authorList>
            <person name="Weon H.-Y."/>
            <person name="Lee S.A."/>
        </authorList>
    </citation>
    <scope>NUCLEOTIDE SEQUENCE [LARGE SCALE GENOMIC DNA]</scope>
    <source>
        <strain evidence="4 5">12200R-189</strain>
    </source>
</reference>
<dbReference type="AlphaFoldDB" id="A0A6C0G482"/>
<protein>
    <submittedName>
        <fullName evidence="4">DUF4367 domain-containing protein</fullName>
    </submittedName>
</protein>
<feature type="compositionally biased region" description="Low complexity" evidence="1">
    <location>
        <begin position="222"/>
        <end position="301"/>
    </location>
</feature>
<sequence length="448" mass="47816">MRRRFSFIAAILLCLTAVLAGCGTKDAESVVKDLDKTLSSLDSYTGKGVMTLYTGQQPLEYQVEVSYQKPQYYRIALTNAKKDITQIVLRNDEGVFVLTPRLNKVFRFQSDWPANQGQVYLYQTLVQSILLDNARQFAVDNDAYVFDVMANYQNGSLTRQKIWLNKSDYAPSKVEVSDANNSVMVSVKFDSFKFGSKLEKNVFDTQKNMGTPAAGGDQATMASPDNGSNASASNNSAANGSNASAAADNNGSNSNSNSNSSSNSNDSSNAMSQNNADQPDNAATDDSANNADNAGGFSGDNPDNSASTDENDNGGNASDNASADEDSDSAMAPASGTFAGMDATYLPDGVSEQDSQSIVFGGTPGVMIRYSGTYDYTLIETQPKDMAVSATKGELIDLGFTYGQLSGDDVQKTLTWTDGGTVFRLTSANLPENEMIKVAQSVQGEMSK</sequence>
<evidence type="ECO:0000256" key="2">
    <source>
        <dbReference type="SAM" id="SignalP"/>
    </source>
</evidence>
<dbReference type="Proteomes" id="UP000476064">
    <property type="component" value="Chromosome"/>
</dbReference>
<dbReference type="EMBL" id="CP048209">
    <property type="protein sequence ID" value="QHT62923.1"/>
    <property type="molecule type" value="Genomic_DNA"/>
</dbReference>
<dbReference type="InterPro" id="IPR025377">
    <property type="entry name" value="DUF4367"/>
</dbReference>
<dbReference type="KEGG" id="plyc:GXP70_25165"/>
<evidence type="ECO:0000259" key="3">
    <source>
        <dbReference type="Pfam" id="PF14285"/>
    </source>
</evidence>
<dbReference type="PROSITE" id="PS51257">
    <property type="entry name" value="PROKAR_LIPOPROTEIN"/>
    <property type="match status" value="1"/>
</dbReference>
<evidence type="ECO:0000313" key="5">
    <source>
        <dbReference type="Proteomes" id="UP000476064"/>
    </source>
</evidence>
<gene>
    <name evidence="4" type="ORF">GXP70_25165</name>
</gene>
<feature type="domain" description="DUF4367" evidence="3">
    <location>
        <begin position="382"/>
        <end position="442"/>
    </location>
</feature>
<keyword evidence="2" id="KW-0732">Signal</keyword>
<evidence type="ECO:0000313" key="4">
    <source>
        <dbReference type="EMBL" id="QHT62923.1"/>
    </source>
</evidence>
<dbReference type="PANTHER" id="PTHR37507:SF2">
    <property type="entry name" value="SPORULATION PROTEIN YDCC"/>
    <property type="match status" value="1"/>
</dbReference>
<keyword evidence="5" id="KW-1185">Reference proteome</keyword>
<dbReference type="Gene3D" id="2.50.20.10">
    <property type="entry name" value="Lipoprotein localisation LolA/LolB/LppX"/>
    <property type="match status" value="1"/>
</dbReference>
<dbReference type="SUPFAM" id="SSF89392">
    <property type="entry name" value="Prokaryotic lipoproteins and lipoprotein localization factors"/>
    <property type="match status" value="1"/>
</dbReference>
<accession>A0A6C0G482</accession>
<organism evidence="4 5">
    <name type="scientific">Paenibacillus lycopersici</name>
    <dbReference type="NCBI Taxonomy" id="2704462"/>
    <lineage>
        <taxon>Bacteria</taxon>
        <taxon>Bacillati</taxon>
        <taxon>Bacillota</taxon>
        <taxon>Bacilli</taxon>
        <taxon>Bacillales</taxon>
        <taxon>Paenibacillaceae</taxon>
        <taxon>Paenibacillus</taxon>
    </lineage>
</organism>
<feature type="chain" id="PRO_5039563353" evidence="2">
    <location>
        <begin position="21"/>
        <end position="448"/>
    </location>
</feature>
<dbReference type="PANTHER" id="PTHR37507">
    <property type="entry name" value="SPORULATION PROTEIN YDCC"/>
    <property type="match status" value="1"/>
</dbReference>
<feature type="signal peptide" evidence="2">
    <location>
        <begin position="1"/>
        <end position="20"/>
    </location>
</feature>